<keyword evidence="3" id="KW-1185">Reference proteome</keyword>
<dbReference type="Proteomes" id="UP000000600">
    <property type="component" value="Unassembled WGS sequence"/>
</dbReference>
<dbReference type="eggNOG" id="KOG1987">
    <property type="taxonomic scope" value="Eukaryota"/>
</dbReference>
<dbReference type="PROSITE" id="PS50097">
    <property type="entry name" value="BTB"/>
    <property type="match status" value="1"/>
</dbReference>
<dbReference type="PANTHER" id="PTHR24413">
    <property type="entry name" value="SPECKLE-TYPE POZ PROTEIN"/>
    <property type="match status" value="1"/>
</dbReference>
<organism evidence="2 3">
    <name type="scientific">Paramecium tetraurelia</name>
    <dbReference type="NCBI Taxonomy" id="5888"/>
    <lineage>
        <taxon>Eukaryota</taxon>
        <taxon>Sar</taxon>
        <taxon>Alveolata</taxon>
        <taxon>Ciliophora</taxon>
        <taxon>Intramacronucleata</taxon>
        <taxon>Oligohymenophorea</taxon>
        <taxon>Peniculida</taxon>
        <taxon>Parameciidae</taxon>
        <taxon>Paramecium</taxon>
    </lineage>
</organism>
<dbReference type="GO" id="GO:0043161">
    <property type="term" value="P:proteasome-mediated ubiquitin-dependent protein catabolic process"/>
    <property type="evidence" value="ECO:0000318"/>
    <property type="project" value="GO_Central"/>
</dbReference>
<dbReference type="InParanoid" id="A0C3G5"/>
<dbReference type="OrthoDB" id="10249567at2759"/>
<dbReference type="FunFam" id="3.30.710.10:FF:000260">
    <property type="entry name" value="Uncharacterized protein"/>
    <property type="match status" value="1"/>
</dbReference>
<dbReference type="KEGG" id="ptm:GSPATT00034811001"/>
<feature type="domain" description="BTB" evidence="1">
    <location>
        <begin position="117"/>
        <end position="179"/>
    </location>
</feature>
<dbReference type="InterPro" id="IPR011333">
    <property type="entry name" value="SKP1/BTB/POZ_sf"/>
</dbReference>
<evidence type="ECO:0000313" key="2">
    <source>
        <dbReference type="EMBL" id="CAK65332.1"/>
    </source>
</evidence>
<dbReference type="HOGENOM" id="CLU_867293_0_0_1"/>
<dbReference type="GeneID" id="5018514"/>
<name>A0C3G5_PARTE</name>
<dbReference type="SUPFAM" id="SSF54695">
    <property type="entry name" value="POZ domain"/>
    <property type="match status" value="1"/>
</dbReference>
<evidence type="ECO:0000259" key="1">
    <source>
        <dbReference type="PROSITE" id="PS50097"/>
    </source>
</evidence>
<dbReference type="AlphaFoldDB" id="A0C3G5"/>
<gene>
    <name evidence="2" type="ORF">GSPATT00034811001</name>
</gene>
<dbReference type="Gene3D" id="3.30.710.10">
    <property type="entry name" value="Potassium Channel Kv1.1, Chain A"/>
    <property type="match status" value="1"/>
</dbReference>
<dbReference type="GO" id="GO:0030162">
    <property type="term" value="P:regulation of proteolysis"/>
    <property type="evidence" value="ECO:0000318"/>
    <property type="project" value="GO_Central"/>
</dbReference>
<proteinExistence type="predicted"/>
<dbReference type="OMA" id="EFCGITN"/>
<dbReference type="CDD" id="cd18186">
    <property type="entry name" value="BTB_POZ_ZBTB_KLHL-like"/>
    <property type="match status" value="1"/>
</dbReference>
<evidence type="ECO:0000313" key="3">
    <source>
        <dbReference type="Proteomes" id="UP000000600"/>
    </source>
</evidence>
<protein>
    <recommendedName>
        <fullName evidence="1">BTB domain-containing protein</fullName>
    </recommendedName>
</protein>
<sequence length="319" mass="37337">MLKKKGSEQLDIIFEAGEDLLNISKNQVIMIKNNSIKLPIIRPRTFLSYSLEFCGITNLNYKMLRFQSLGRDIRFKPETSIMTACLVKVIHTTEFSQMAQNPLKTSFQTLFNHGAHSDILLQINDEQPLLLHKCILASRSPKFNGMFSMNMIESNQSVLRVECKKPDLFKVMLQWIYCGYWKEFPVEIEDTCDLMLLADEYLIADLKQKCEEDIISKLNSNNILQILQFVEKHSNIISSMLLEKTNSMFIDDFDKIHKLNSDLEREITKVPGLMTKLFQNLHQKKIRKGRKVHFVVDDFDNQESDSDDYVRNYTQHFYQ</sequence>
<dbReference type="InterPro" id="IPR000210">
    <property type="entry name" value="BTB/POZ_dom"/>
</dbReference>
<dbReference type="RefSeq" id="XP_001432729.1">
    <property type="nucleotide sequence ID" value="XM_001432692.1"/>
</dbReference>
<dbReference type="Pfam" id="PF00651">
    <property type="entry name" value="BTB"/>
    <property type="match status" value="1"/>
</dbReference>
<dbReference type="GO" id="GO:0005737">
    <property type="term" value="C:cytoplasm"/>
    <property type="evidence" value="ECO:0000318"/>
    <property type="project" value="GO_Central"/>
</dbReference>
<dbReference type="GO" id="GO:0031625">
    <property type="term" value="F:ubiquitin protein ligase binding"/>
    <property type="evidence" value="ECO:0000318"/>
    <property type="project" value="GO_Central"/>
</dbReference>
<dbReference type="SMART" id="SM00225">
    <property type="entry name" value="BTB"/>
    <property type="match status" value="1"/>
</dbReference>
<dbReference type="EMBL" id="CT868038">
    <property type="protein sequence ID" value="CAK65332.1"/>
    <property type="molecule type" value="Genomic_DNA"/>
</dbReference>
<reference evidence="2 3" key="1">
    <citation type="journal article" date="2006" name="Nature">
        <title>Global trends of whole-genome duplications revealed by the ciliate Paramecium tetraurelia.</title>
        <authorList>
            <consortium name="Genoscope"/>
            <person name="Aury J.-M."/>
            <person name="Jaillon O."/>
            <person name="Duret L."/>
            <person name="Noel B."/>
            <person name="Jubin C."/>
            <person name="Porcel B.M."/>
            <person name="Segurens B."/>
            <person name="Daubin V."/>
            <person name="Anthouard V."/>
            <person name="Aiach N."/>
            <person name="Arnaiz O."/>
            <person name="Billaut A."/>
            <person name="Beisson J."/>
            <person name="Blanc I."/>
            <person name="Bouhouche K."/>
            <person name="Camara F."/>
            <person name="Duharcourt S."/>
            <person name="Guigo R."/>
            <person name="Gogendeau D."/>
            <person name="Katinka M."/>
            <person name="Keller A.-M."/>
            <person name="Kissmehl R."/>
            <person name="Klotz C."/>
            <person name="Koll F."/>
            <person name="Le Moue A."/>
            <person name="Lepere C."/>
            <person name="Malinsky S."/>
            <person name="Nowacki M."/>
            <person name="Nowak J.K."/>
            <person name="Plattner H."/>
            <person name="Poulain J."/>
            <person name="Ruiz F."/>
            <person name="Serrano V."/>
            <person name="Zagulski M."/>
            <person name="Dessen P."/>
            <person name="Betermier M."/>
            <person name="Weissenbach J."/>
            <person name="Scarpelli C."/>
            <person name="Schachter V."/>
            <person name="Sperling L."/>
            <person name="Meyer E."/>
            <person name="Cohen J."/>
            <person name="Wincker P."/>
        </authorList>
    </citation>
    <scope>NUCLEOTIDE SEQUENCE [LARGE SCALE GENOMIC DNA]</scope>
    <source>
        <strain evidence="2 3">Stock d4-2</strain>
    </source>
</reference>
<accession>A0C3G5</accession>